<comment type="function">
    <text evidence="13">May supply 2-oxoglutarate for amino acid biosynthesis and ammonia assimilation via the glutamine synthetase/glutamate synthase (GS/GOGAT) pathway.</text>
</comment>
<evidence type="ECO:0000259" key="20">
    <source>
        <dbReference type="SMART" id="SM01329"/>
    </source>
</evidence>
<evidence type="ECO:0000256" key="15">
    <source>
        <dbReference type="PIRNR" id="PIRNR000108"/>
    </source>
</evidence>
<dbReference type="PIRSF" id="PIRSF000108">
    <property type="entry name" value="IDH_NADP"/>
    <property type="match status" value="1"/>
</dbReference>
<gene>
    <name evidence="21" type="ORF">CASFOL_040564</name>
</gene>
<reference evidence="22" key="1">
    <citation type="journal article" date="2024" name="IScience">
        <title>Strigolactones Initiate the Formation of Haustorium-like Structures in Castilleja.</title>
        <authorList>
            <person name="Buerger M."/>
            <person name="Peterson D."/>
            <person name="Chory J."/>
        </authorList>
    </citation>
    <scope>NUCLEOTIDE SEQUENCE [LARGE SCALE GENOMIC DNA]</scope>
</reference>
<feature type="binding site" evidence="17">
    <location>
        <position position="134"/>
    </location>
    <ligand>
        <name>D-threo-isocitrate</name>
        <dbReference type="ChEBI" id="CHEBI:15562"/>
    </ligand>
</feature>
<comment type="caution">
    <text evidence="21">The sequence shown here is derived from an EMBL/GenBank/DDBJ whole genome shotgun (WGS) entry which is preliminary data.</text>
</comment>
<dbReference type="GO" id="GO:0006097">
    <property type="term" value="P:glyoxylate cycle"/>
    <property type="evidence" value="ECO:0007669"/>
    <property type="project" value="UniProtKB-KW"/>
</dbReference>
<feature type="binding site" evidence="17">
    <location>
        <position position="111"/>
    </location>
    <ligand>
        <name>D-threo-isocitrate</name>
        <dbReference type="ChEBI" id="CHEBI:15562"/>
    </ligand>
</feature>
<evidence type="ECO:0000256" key="1">
    <source>
        <dbReference type="ARBA" id="ARBA00001936"/>
    </source>
</evidence>
<feature type="binding site" evidence="17">
    <location>
        <position position="79"/>
    </location>
    <ligand>
        <name>D-threo-isocitrate</name>
        <dbReference type="ChEBI" id="CHEBI:15562"/>
    </ligand>
</feature>
<evidence type="ECO:0000256" key="11">
    <source>
        <dbReference type="ARBA" id="ARBA00023211"/>
    </source>
</evidence>
<dbReference type="Gene3D" id="3.40.718.10">
    <property type="entry name" value="Isopropylmalate Dehydrogenase"/>
    <property type="match status" value="1"/>
</dbReference>
<dbReference type="GO" id="GO:0004450">
    <property type="term" value="F:isocitrate dehydrogenase (NADP+) activity"/>
    <property type="evidence" value="ECO:0007669"/>
    <property type="project" value="UniProtKB-EC"/>
</dbReference>
<dbReference type="SMART" id="SM01329">
    <property type="entry name" value="Iso_dh"/>
    <property type="match status" value="1"/>
</dbReference>
<evidence type="ECO:0000256" key="9">
    <source>
        <dbReference type="ARBA" id="ARBA00022857"/>
    </source>
</evidence>
<feature type="binding site" evidence="19">
    <location>
        <position position="262"/>
    </location>
    <ligand>
        <name>NADP(+)</name>
        <dbReference type="ChEBI" id="CHEBI:58349"/>
    </ligand>
</feature>
<evidence type="ECO:0000256" key="19">
    <source>
        <dbReference type="PIRSR" id="PIRSR000108-4"/>
    </source>
</evidence>
<keyword evidence="5" id="KW-0329">Glyoxylate bypass</keyword>
<evidence type="ECO:0000256" key="4">
    <source>
        <dbReference type="ARBA" id="ARBA00019562"/>
    </source>
</evidence>
<evidence type="ECO:0000256" key="10">
    <source>
        <dbReference type="ARBA" id="ARBA00023002"/>
    </source>
</evidence>
<feature type="binding site" evidence="18">
    <location>
        <position position="254"/>
    </location>
    <ligand>
        <name>Mn(2+)</name>
        <dbReference type="ChEBI" id="CHEBI:29035"/>
    </ligand>
</feature>
<feature type="binding site" evidence="19">
    <location>
        <begin position="312"/>
        <end position="317"/>
    </location>
    <ligand>
        <name>NADP(+)</name>
        <dbReference type="ChEBI" id="CHEBI:58349"/>
    </ligand>
</feature>
<comment type="cofactor">
    <cofactor evidence="15 18">
        <name>Mg(2+)</name>
        <dbReference type="ChEBI" id="CHEBI:18420"/>
    </cofactor>
    <cofactor evidence="15 18">
        <name>Mn(2+)</name>
        <dbReference type="ChEBI" id="CHEBI:29035"/>
    </cofactor>
    <text evidence="15 18">Binds 1 Mg(2+) or Mn(2+) ion per subunit.</text>
</comment>
<dbReference type="Proteomes" id="UP001632038">
    <property type="component" value="Unassembled WGS sequence"/>
</dbReference>
<feature type="binding site" evidence="19">
    <location>
        <position position="84"/>
    </location>
    <ligand>
        <name>NADP(+)</name>
        <dbReference type="ChEBI" id="CHEBI:58349"/>
    </ligand>
</feature>
<keyword evidence="9 15" id="KW-0521">NADP</keyword>
<evidence type="ECO:0000256" key="13">
    <source>
        <dbReference type="ARBA" id="ARBA00057524"/>
    </source>
</evidence>
<dbReference type="PANTHER" id="PTHR11822">
    <property type="entry name" value="NADP-SPECIFIC ISOCITRATE DEHYDROGENASE"/>
    <property type="match status" value="1"/>
</dbReference>
<feature type="site" description="Critical for catalysis" evidence="16">
    <location>
        <position position="214"/>
    </location>
</feature>
<feature type="binding site" evidence="17">
    <location>
        <begin position="96"/>
        <end position="102"/>
    </location>
    <ligand>
        <name>D-threo-isocitrate</name>
        <dbReference type="ChEBI" id="CHEBI:15562"/>
    </ligand>
</feature>
<dbReference type="PANTHER" id="PTHR11822:SF21">
    <property type="entry name" value="ISOCITRATE DEHYDROGENASE [NADP], MITOCHONDRIAL"/>
    <property type="match status" value="1"/>
</dbReference>
<evidence type="ECO:0000256" key="14">
    <source>
        <dbReference type="ARBA" id="ARBA00061721"/>
    </source>
</evidence>
<evidence type="ECO:0000313" key="22">
    <source>
        <dbReference type="Proteomes" id="UP001632038"/>
    </source>
</evidence>
<dbReference type="GO" id="GO:0046872">
    <property type="term" value="F:metal ion binding"/>
    <property type="evidence" value="ECO:0007669"/>
    <property type="project" value="UniProtKB-KW"/>
</dbReference>
<dbReference type="FunFam" id="3.40.718.10:FF:000007">
    <property type="entry name" value="Isocitrate dehydrogenase [NADP]"/>
    <property type="match status" value="1"/>
</dbReference>
<keyword evidence="10 15" id="KW-0560">Oxidoreductase</keyword>
<evidence type="ECO:0000313" key="21">
    <source>
        <dbReference type="EMBL" id="KAL3614903.1"/>
    </source>
</evidence>
<evidence type="ECO:0000256" key="6">
    <source>
        <dbReference type="ARBA" id="ARBA00022532"/>
    </source>
</evidence>
<dbReference type="InterPro" id="IPR004790">
    <property type="entry name" value="Isocitrate_DH_NADP"/>
</dbReference>
<evidence type="ECO:0000256" key="5">
    <source>
        <dbReference type="ARBA" id="ARBA00022435"/>
    </source>
</evidence>
<dbReference type="GO" id="GO:0006099">
    <property type="term" value="P:tricarboxylic acid cycle"/>
    <property type="evidence" value="ECO:0007669"/>
    <property type="project" value="UniProtKB-KW"/>
</dbReference>
<evidence type="ECO:0000256" key="18">
    <source>
        <dbReference type="PIRSR" id="PIRSR000108-3"/>
    </source>
</evidence>
<keyword evidence="7 15" id="KW-0479">Metal-binding</keyword>
<keyword evidence="6 15" id="KW-0816">Tricarboxylic acid cycle</keyword>
<dbReference type="NCBIfam" id="TIGR00127">
    <property type="entry name" value="nadp_idh_euk"/>
    <property type="match status" value="1"/>
</dbReference>
<accession>A0ABD3BBY8</accession>
<evidence type="ECO:0000256" key="2">
    <source>
        <dbReference type="ARBA" id="ARBA00007769"/>
    </source>
</evidence>
<evidence type="ECO:0000256" key="8">
    <source>
        <dbReference type="ARBA" id="ARBA00022842"/>
    </source>
</evidence>
<dbReference type="AlphaFoldDB" id="A0ABD3BBY8"/>
<comment type="subunit">
    <text evidence="14">Heterodimer.</text>
</comment>
<comment type="catalytic activity">
    <reaction evidence="12 15">
        <text>D-threo-isocitrate + NADP(+) = 2-oxoglutarate + CO2 + NADPH</text>
        <dbReference type="Rhea" id="RHEA:19629"/>
        <dbReference type="ChEBI" id="CHEBI:15562"/>
        <dbReference type="ChEBI" id="CHEBI:16526"/>
        <dbReference type="ChEBI" id="CHEBI:16810"/>
        <dbReference type="ChEBI" id="CHEBI:57783"/>
        <dbReference type="ChEBI" id="CHEBI:58349"/>
        <dbReference type="EC" id="1.1.1.42"/>
    </reaction>
</comment>
<protein>
    <recommendedName>
        <fullName evidence="4 15">Isocitrate dehydrogenase [NADP]</fullName>
        <ecNumber evidence="3 15">1.1.1.42</ecNumber>
    </recommendedName>
</protein>
<keyword evidence="8 15" id="KW-0460">Magnesium</keyword>
<proteinExistence type="inferred from homology"/>
<dbReference type="NCBIfam" id="NF006156">
    <property type="entry name" value="PRK08299.1"/>
    <property type="match status" value="1"/>
</dbReference>
<comment type="similarity">
    <text evidence="2 15">Belongs to the isocitrate and isopropylmalate dehydrogenases family.</text>
</comment>
<dbReference type="Pfam" id="PF00180">
    <property type="entry name" value="Iso_dh"/>
    <property type="match status" value="1"/>
</dbReference>
<dbReference type="EC" id="1.1.1.42" evidence="3 15"/>
<feature type="binding site" evidence="19">
    <location>
        <begin position="77"/>
        <end position="79"/>
    </location>
    <ligand>
        <name>NADP(+)</name>
        <dbReference type="ChEBI" id="CHEBI:58349"/>
    </ligand>
</feature>
<evidence type="ECO:0000256" key="12">
    <source>
        <dbReference type="ARBA" id="ARBA00023554"/>
    </source>
</evidence>
<name>A0ABD3BBY8_9LAMI</name>
<evidence type="ECO:0000256" key="16">
    <source>
        <dbReference type="PIRSR" id="PIRSR000108-1"/>
    </source>
</evidence>
<organism evidence="21 22">
    <name type="scientific">Castilleja foliolosa</name>
    <dbReference type="NCBI Taxonomy" id="1961234"/>
    <lineage>
        <taxon>Eukaryota</taxon>
        <taxon>Viridiplantae</taxon>
        <taxon>Streptophyta</taxon>
        <taxon>Embryophyta</taxon>
        <taxon>Tracheophyta</taxon>
        <taxon>Spermatophyta</taxon>
        <taxon>Magnoliopsida</taxon>
        <taxon>eudicotyledons</taxon>
        <taxon>Gunneridae</taxon>
        <taxon>Pentapetalae</taxon>
        <taxon>asterids</taxon>
        <taxon>lamiids</taxon>
        <taxon>Lamiales</taxon>
        <taxon>Orobanchaceae</taxon>
        <taxon>Pedicularideae</taxon>
        <taxon>Castillejinae</taxon>
        <taxon>Castilleja</taxon>
    </lineage>
</organism>
<feature type="site" description="Critical for catalysis" evidence="16">
    <location>
        <position position="141"/>
    </location>
</feature>
<sequence length="416" mass="46918">MAFEKIKVGNPIVEMDGDEMTRVIWKSIKEKLILPFLELDIKYFDLGLPHRDATDDKVTIESAEATLKYNVAIKCATITPDEARVKEFNLKQMWKSPNGTIRNILNGTVFREPIICKNVPRLVSGWTKPICIGRHAFGDQYRATDLVVQGAGKLKMVFVPTRGDESIELEVFNFTGAGGVALSMYNTDESICAFAEASMNTAYQKQWPLYLSTKNTILKKYDGRFMEIFQEVYEREWRNKFEAAGIWYEHRLIDDMVAYALKSDGGYVWACKNYDGDVQSDFLAQGFGSLGLMTSVLVCPDGKTIEAEAAHGTVTRHYRVHQKGGETSTNSIASIFAWSRGLAHRAKLDENSRLLDFTEKLETACIASVESGKMTKDLSILVHGPKVARKHYLNTEEFIDAVAEELRRRLPKPAKL</sequence>
<keyword evidence="22" id="KW-1185">Reference proteome</keyword>
<feature type="binding site" evidence="19">
    <location>
        <position position="330"/>
    </location>
    <ligand>
        <name>NADP(+)</name>
        <dbReference type="ChEBI" id="CHEBI:58349"/>
    </ligand>
</feature>
<comment type="cofactor">
    <cofactor evidence="1">
        <name>Mn(2+)</name>
        <dbReference type="ChEBI" id="CHEBI:29035"/>
    </cofactor>
</comment>
<feature type="domain" description="Isopropylmalate dehydrogenase-like" evidence="20">
    <location>
        <begin position="11"/>
        <end position="402"/>
    </location>
</feature>
<dbReference type="PROSITE" id="PS00470">
    <property type="entry name" value="IDH_IMDH"/>
    <property type="match status" value="1"/>
</dbReference>
<evidence type="ECO:0000256" key="17">
    <source>
        <dbReference type="PIRSR" id="PIRSR000108-2"/>
    </source>
</evidence>
<evidence type="ECO:0000256" key="3">
    <source>
        <dbReference type="ARBA" id="ARBA00013013"/>
    </source>
</evidence>
<evidence type="ECO:0000256" key="7">
    <source>
        <dbReference type="ARBA" id="ARBA00022723"/>
    </source>
</evidence>
<dbReference type="InterPro" id="IPR024084">
    <property type="entry name" value="IsoPropMal-DH-like_dom"/>
</dbReference>
<feature type="binding site" evidence="18">
    <location>
        <position position="277"/>
    </location>
    <ligand>
        <name>Mn(2+)</name>
        <dbReference type="ChEBI" id="CHEBI:29035"/>
    </ligand>
</feature>
<dbReference type="EMBL" id="JAVIJP010000100">
    <property type="protein sequence ID" value="KAL3614903.1"/>
    <property type="molecule type" value="Genomic_DNA"/>
</dbReference>
<dbReference type="SUPFAM" id="SSF53659">
    <property type="entry name" value="Isocitrate/Isopropylmalate dehydrogenase-like"/>
    <property type="match status" value="1"/>
</dbReference>
<dbReference type="InterPro" id="IPR019818">
    <property type="entry name" value="IsoCit/isopropylmalate_DH_CS"/>
</dbReference>
<keyword evidence="11 15" id="KW-0464">Manganese</keyword>